<proteinExistence type="predicted"/>
<accession>A0ACC1NIM3</accession>
<name>A0ACC1NIM3_9HYPO</name>
<evidence type="ECO:0000313" key="2">
    <source>
        <dbReference type="Proteomes" id="UP001143910"/>
    </source>
</evidence>
<gene>
    <name evidence="1" type="ORF">NQ176_g3857</name>
</gene>
<protein>
    <submittedName>
        <fullName evidence="1">Uncharacterized protein</fullName>
    </submittedName>
</protein>
<evidence type="ECO:0000313" key="1">
    <source>
        <dbReference type="EMBL" id="KAJ2978371.1"/>
    </source>
</evidence>
<reference evidence="1" key="1">
    <citation type="submission" date="2022-08" db="EMBL/GenBank/DDBJ databases">
        <title>Genome Sequence of Lecanicillium fungicola.</title>
        <authorList>
            <person name="Buettner E."/>
        </authorList>
    </citation>
    <scope>NUCLEOTIDE SEQUENCE</scope>
    <source>
        <strain evidence="1">Babe33</strain>
    </source>
</reference>
<dbReference type="EMBL" id="JANJQO010000382">
    <property type="protein sequence ID" value="KAJ2978371.1"/>
    <property type="molecule type" value="Genomic_DNA"/>
</dbReference>
<comment type="caution">
    <text evidence="1">The sequence shown here is derived from an EMBL/GenBank/DDBJ whole genome shotgun (WGS) entry which is preliminary data.</text>
</comment>
<organism evidence="1 2">
    <name type="scientific">Zarea fungicola</name>
    <dbReference type="NCBI Taxonomy" id="93591"/>
    <lineage>
        <taxon>Eukaryota</taxon>
        <taxon>Fungi</taxon>
        <taxon>Dikarya</taxon>
        <taxon>Ascomycota</taxon>
        <taxon>Pezizomycotina</taxon>
        <taxon>Sordariomycetes</taxon>
        <taxon>Hypocreomycetidae</taxon>
        <taxon>Hypocreales</taxon>
        <taxon>Cordycipitaceae</taxon>
        <taxon>Zarea</taxon>
    </lineage>
</organism>
<sequence>MPSRRTAAAVLLLSLRGVFADRPSFSDISAFAAFVNETHGVPQQTFRSSSIIAPVLQINAWDKDQTDESSLIFIGGSYGGDGKKMVAAPMILSGRDLSLVYADQQYDQVYASSVQTFNGTKYLTFWEGPRDNTSSVDGHWLMFDGKYELKYNFTAPGSRHVRNDMPDMRVTRDNTILLATYETIPFNCSDVGGPTEAAAPLQDAGFREIDPVTNKILFEWKASEHMNLRDSFATYDDKFGVGSEAGFDFFHISSVEKSDDGNYLVSSSYFSAIFMINGQDGHVMWTLGGKKSDFEDVSGGNATNFKWQHDAQLISGNAEIVLFDNHGAPNGDCSVTNKCTPRGLRLRLSHEKKTVELVHEFLHPEGSVTMARAGGGVQLLKDGHTMVAWGDNPAFVEYNKAGMAVLDIQGGQLGADAGDGMHAYRVSRHRWQGEPSWPPSVAVDAPLKSTMNATVYVSWNGATNVAQWAILASDTATAVGSYKNVIAMANRTGFETTIQLDDTTIAAHRYIGAAAISSSGNVLGASFVVDMRTGNPVMQPSGITSIHPPVKATAAAGAMGGSIFGISMLFYVCNYFWRRKGAAVLAQADHPTIDKSALTLNISKNNLCCSLRNGVQCRHGMRCQLKRQDAGVYNVQISCSIYPVFATELASPFIPASLGAATTYRKRESTTPPRSRGNIAVAPIQWLAPEGYCDMQGTTFVWDIPA</sequence>
<dbReference type="Proteomes" id="UP001143910">
    <property type="component" value="Unassembled WGS sequence"/>
</dbReference>
<keyword evidence="2" id="KW-1185">Reference proteome</keyword>